<dbReference type="Pfam" id="PF12697">
    <property type="entry name" value="Abhydrolase_6"/>
    <property type="match status" value="1"/>
</dbReference>
<dbReference type="EMBL" id="VJXR01000031">
    <property type="protein sequence ID" value="TRW45016.1"/>
    <property type="molecule type" value="Genomic_DNA"/>
</dbReference>
<proteinExistence type="predicted"/>
<dbReference type="GO" id="GO:0016787">
    <property type="term" value="F:hydrolase activity"/>
    <property type="evidence" value="ECO:0007669"/>
    <property type="project" value="UniProtKB-KW"/>
</dbReference>
<evidence type="ECO:0000259" key="1">
    <source>
        <dbReference type="Pfam" id="PF12697"/>
    </source>
</evidence>
<dbReference type="SUPFAM" id="SSF53474">
    <property type="entry name" value="alpha/beta-Hydrolases"/>
    <property type="match status" value="1"/>
</dbReference>
<reference evidence="2 3" key="1">
    <citation type="submission" date="2019-07" db="EMBL/GenBank/DDBJ databases">
        <title>Georgenia wutianyii sp. nov. and Georgenia *** sp. nov. isolated from plateau pika (Ochotona curzoniae) in the Qinghai-Tibet plateau of China.</title>
        <authorList>
            <person name="Tian Z."/>
        </authorList>
    </citation>
    <scope>NUCLEOTIDE SEQUENCE [LARGE SCALE GENOMIC DNA]</scope>
    <source>
        <strain evidence="2 3">Z446</strain>
    </source>
</reference>
<dbReference type="Gene3D" id="3.40.50.1820">
    <property type="entry name" value="alpha/beta hydrolase"/>
    <property type="match status" value="1"/>
</dbReference>
<evidence type="ECO:0000313" key="3">
    <source>
        <dbReference type="Proteomes" id="UP000318693"/>
    </source>
</evidence>
<feature type="domain" description="AB hydrolase-1" evidence="1">
    <location>
        <begin position="12"/>
        <end position="230"/>
    </location>
</feature>
<keyword evidence="2" id="KW-0378">Hydrolase</keyword>
<evidence type="ECO:0000313" key="2">
    <source>
        <dbReference type="EMBL" id="TRW45016.1"/>
    </source>
</evidence>
<accession>A0A552WQG3</accession>
<dbReference type="GO" id="GO:0016020">
    <property type="term" value="C:membrane"/>
    <property type="evidence" value="ECO:0007669"/>
    <property type="project" value="TreeGrafter"/>
</dbReference>
<dbReference type="InterPro" id="IPR050266">
    <property type="entry name" value="AB_hydrolase_sf"/>
</dbReference>
<name>A0A552WQG3_9MICO</name>
<dbReference type="PANTHER" id="PTHR43798:SF33">
    <property type="entry name" value="HYDROLASE, PUTATIVE (AFU_ORTHOLOGUE AFUA_2G14860)-RELATED"/>
    <property type="match status" value="1"/>
</dbReference>
<dbReference type="InterPro" id="IPR029058">
    <property type="entry name" value="AB_hydrolase_fold"/>
</dbReference>
<comment type="caution">
    <text evidence="2">The sequence shown here is derived from an EMBL/GenBank/DDBJ whole genome shotgun (WGS) entry which is preliminary data.</text>
</comment>
<dbReference type="PANTHER" id="PTHR43798">
    <property type="entry name" value="MONOACYLGLYCEROL LIPASE"/>
    <property type="match status" value="1"/>
</dbReference>
<dbReference type="AlphaFoldDB" id="A0A552WQG3"/>
<gene>
    <name evidence="2" type="ORF">FJ693_11415</name>
</gene>
<organism evidence="2 3">
    <name type="scientific">Georgenia yuyongxinii</name>
    <dbReference type="NCBI Taxonomy" id="2589797"/>
    <lineage>
        <taxon>Bacteria</taxon>
        <taxon>Bacillati</taxon>
        <taxon>Actinomycetota</taxon>
        <taxon>Actinomycetes</taxon>
        <taxon>Micrococcales</taxon>
        <taxon>Bogoriellaceae</taxon>
        <taxon>Georgenia</taxon>
    </lineage>
</organism>
<dbReference type="Proteomes" id="UP000318693">
    <property type="component" value="Unassembled WGS sequence"/>
</dbReference>
<protein>
    <submittedName>
        <fullName evidence="2">Alpha/beta fold hydrolase</fullName>
    </submittedName>
</protein>
<dbReference type="InterPro" id="IPR000073">
    <property type="entry name" value="AB_hydrolase_1"/>
</dbReference>
<keyword evidence="3" id="KW-1185">Reference proteome</keyword>
<sequence length="248" mass="26250">MCEGGAVATPTVLLIHGVRTSATMWRRQVEALTAVGVPVQAPDMPGHGTRARTPYTLAGALDTIDAAAAGVHGPLVVVGMSMGGYLAVHWAAHTTHRPDAVLAASCSTQPRGPGLWAYRHVAQAVGRMPDGGARLNDALARRFLPVAAQDDVAGGGMAFGVMDAVLAGMAGIDMLADLEALEGTPVWLVNGRWDHFRTQERRFVRRCANGRLVIIPRATHLVSLVQPVAFTRVVLELVEHVRAPARTA</sequence>